<evidence type="ECO:0000256" key="6">
    <source>
        <dbReference type="SAM" id="Phobius"/>
    </source>
</evidence>
<protein>
    <recommendedName>
        <fullName evidence="7">RDD domain-containing protein</fullName>
    </recommendedName>
</protein>
<feature type="transmembrane region" description="Helical" evidence="6">
    <location>
        <begin position="53"/>
        <end position="73"/>
    </location>
</feature>
<dbReference type="InterPro" id="IPR010432">
    <property type="entry name" value="RDD"/>
</dbReference>
<evidence type="ECO:0000256" key="3">
    <source>
        <dbReference type="ARBA" id="ARBA00022692"/>
    </source>
</evidence>
<feature type="transmembrane region" description="Helical" evidence="6">
    <location>
        <begin position="20"/>
        <end position="41"/>
    </location>
</feature>
<evidence type="ECO:0000256" key="2">
    <source>
        <dbReference type="ARBA" id="ARBA00022475"/>
    </source>
</evidence>
<name>A0A837NEA9_9GAMM</name>
<dbReference type="EMBL" id="LHSG01000017">
    <property type="protein sequence ID" value="KPD21764.1"/>
    <property type="molecule type" value="Genomic_DNA"/>
</dbReference>
<evidence type="ECO:0000313" key="8">
    <source>
        <dbReference type="EMBL" id="KPD21764.1"/>
    </source>
</evidence>
<accession>A0A837NEA9</accession>
<dbReference type="AlphaFoldDB" id="A0A837NEA9"/>
<dbReference type="InterPro" id="IPR051791">
    <property type="entry name" value="Pra-immunoreactive"/>
</dbReference>
<dbReference type="Pfam" id="PF06271">
    <property type="entry name" value="RDD"/>
    <property type="match status" value="1"/>
</dbReference>
<dbReference type="OrthoDB" id="9793824at2"/>
<organism evidence="8 9">
    <name type="scientific">Idiomarina zobellii</name>
    <dbReference type="NCBI Taxonomy" id="86103"/>
    <lineage>
        <taxon>Bacteria</taxon>
        <taxon>Pseudomonadati</taxon>
        <taxon>Pseudomonadota</taxon>
        <taxon>Gammaproteobacteria</taxon>
        <taxon>Alteromonadales</taxon>
        <taxon>Idiomarinaceae</taxon>
        <taxon>Idiomarina</taxon>
    </lineage>
</organism>
<dbReference type="PANTHER" id="PTHR36115:SF4">
    <property type="entry name" value="MEMBRANE PROTEIN"/>
    <property type="match status" value="1"/>
</dbReference>
<comment type="caution">
    <text evidence="8">The sequence shown here is derived from an EMBL/GenBank/DDBJ whole genome shotgun (WGS) entry which is preliminary data.</text>
</comment>
<feature type="transmembrane region" description="Helical" evidence="6">
    <location>
        <begin position="109"/>
        <end position="129"/>
    </location>
</feature>
<evidence type="ECO:0000256" key="4">
    <source>
        <dbReference type="ARBA" id="ARBA00022989"/>
    </source>
</evidence>
<keyword evidence="2" id="KW-1003">Cell membrane</keyword>
<proteinExistence type="predicted"/>
<keyword evidence="4 6" id="KW-1133">Transmembrane helix</keyword>
<sequence length="150" mass="16048">MEFNHGGFWLRLAAAIIDTIITQLGLTIIGVIIGIFVGIFMGAAGSPMGDIEMIAGGIGYAIGIIGQWLYFTIFEISGWMATPGKKILGLQVTDLNGQQIGFGRANGRYWGKIVSALILMIGFIMIAFTDKKQGLHDIMAGTLVIKKPSA</sequence>
<evidence type="ECO:0000256" key="5">
    <source>
        <dbReference type="ARBA" id="ARBA00023136"/>
    </source>
</evidence>
<gene>
    <name evidence="8" type="ORF">AFK76_11640</name>
</gene>
<comment type="subcellular location">
    <subcellularLocation>
        <location evidence="1">Cell membrane</location>
        <topology evidence="1">Multi-pass membrane protein</topology>
    </subcellularLocation>
</comment>
<evidence type="ECO:0000256" key="1">
    <source>
        <dbReference type="ARBA" id="ARBA00004651"/>
    </source>
</evidence>
<reference evidence="8 9" key="1">
    <citation type="submission" date="2015-08" db="EMBL/GenBank/DDBJ databases">
        <title>Genome sequencing and assembly of the deep-sea bacterium Idiomarina zobellii.</title>
        <authorList>
            <person name="Mithoefer S.D."/>
            <person name="Rheaume B.A."/>
            <person name="MacLea K.S."/>
        </authorList>
    </citation>
    <scope>NUCLEOTIDE SEQUENCE [LARGE SCALE GENOMIC DNA]</scope>
    <source>
        <strain evidence="8 9">KMM 231</strain>
    </source>
</reference>
<feature type="domain" description="RDD" evidence="7">
    <location>
        <begin position="7"/>
        <end position="141"/>
    </location>
</feature>
<evidence type="ECO:0000313" key="9">
    <source>
        <dbReference type="Proteomes" id="UP000053030"/>
    </source>
</evidence>
<evidence type="ECO:0000259" key="7">
    <source>
        <dbReference type="Pfam" id="PF06271"/>
    </source>
</evidence>
<keyword evidence="9" id="KW-1185">Reference proteome</keyword>
<keyword evidence="3 6" id="KW-0812">Transmembrane</keyword>
<keyword evidence="5 6" id="KW-0472">Membrane</keyword>
<dbReference type="GO" id="GO:0005886">
    <property type="term" value="C:plasma membrane"/>
    <property type="evidence" value="ECO:0007669"/>
    <property type="project" value="UniProtKB-SubCell"/>
</dbReference>
<dbReference type="RefSeq" id="WP_053954459.1">
    <property type="nucleotide sequence ID" value="NZ_FNCB01000018.1"/>
</dbReference>
<dbReference type="Proteomes" id="UP000053030">
    <property type="component" value="Unassembled WGS sequence"/>
</dbReference>
<dbReference type="PANTHER" id="PTHR36115">
    <property type="entry name" value="PROLINE-RICH ANTIGEN HOMOLOG-RELATED"/>
    <property type="match status" value="1"/>
</dbReference>